<feature type="compositionally biased region" description="Polar residues" evidence="2">
    <location>
        <begin position="3797"/>
        <end position="3809"/>
    </location>
</feature>
<feature type="region of interest" description="Disordered" evidence="2">
    <location>
        <begin position="3445"/>
        <end position="3464"/>
    </location>
</feature>
<feature type="region of interest" description="Disordered" evidence="2">
    <location>
        <begin position="577"/>
        <end position="600"/>
    </location>
</feature>
<keyword evidence="1" id="KW-0813">Transport</keyword>
<feature type="region of interest" description="Disordered" evidence="2">
    <location>
        <begin position="3791"/>
        <end position="3810"/>
    </location>
</feature>
<feature type="region of interest" description="Disordered" evidence="2">
    <location>
        <begin position="1995"/>
        <end position="2025"/>
    </location>
</feature>
<name>A0AAE0ZMR0_9GAST</name>
<feature type="region of interest" description="Disordered" evidence="2">
    <location>
        <begin position="3832"/>
        <end position="3862"/>
    </location>
</feature>
<feature type="region of interest" description="Disordered" evidence="2">
    <location>
        <begin position="4519"/>
        <end position="4548"/>
    </location>
</feature>
<dbReference type="PANTHER" id="PTHR12517:SF0">
    <property type="entry name" value="INTERMEMBRANE LIPID TRANSFER PROTEIN VPS13B"/>
    <property type="match status" value="1"/>
</dbReference>
<feature type="region of interest" description="Disordered" evidence="2">
    <location>
        <begin position="4238"/>
        <end position="4260"/>
    </location>
</feature>
<gene>
    <name evidence="4" type="ORF">RRG08_039097</name>
</gene>
<feature type="region of interest" description="Disordered" evidence="2">
    <location>
        <begin position="1255"/>
        <end position="1327"/>
    </location>
</feature>
<evidence type="ECO:0000256" key="2">
    <source>
        <dbReference type="SAM" id="MobiDB-lite"/>
    </source>
</evidence>
<dbReference type="PANTHER" id="PTHR12517">
    <property type="entry name" value="VACUOLAR PROTEIN SORTING-ASSOCIATED PROTEIN 13B"/>
    <property type="match status" value="1"/>
</dbReference>
<dbReference type="InterPro" id="IPR026854">
    <property type="entry name" value="VPS13_N"/>
</dbReference>
<feature type="region of interest" description="Disordered" evidence="2">
    <location>
        <begin position="637"/>
        <end position="674"/>
    </location>
</feature>
<feature type="region of interest" description="Disordered" evidence="2">
    <location>
        <begin position="2512"/>
        <end position="2539"/>
    </location>
</feature>
<feature type="domain" description="Chorein N-terminal" evidence="3">
    <location>
        <begin position="4"/>
        <end position="227"/>
    </location>
</feature>
<feature type="region of interest" description="Disordered" evidence="2">
    <location>
        <begin position="1654"/>
        <end position="1676"/>
    </location>
</feature>
<evidence type="ECO:0000259" key="3">
    <source>
        <dbReference type="Pfam" id="PF12624"/>
    </source>
</evidence>
<reference evidence="4" key="1">
    <citation type="journal article" date="2023" name="G3 (Bethesda)">
        <title>A reference genome for the long-term kleptoplast-retaining sea slug Elysia crispata morphotype clarki.</title>
        <authorList>
            <person name="Eastman K.E."/>
            <person name="Pendleton A.L."/>
            <person name="Shaikh M.A."/>
            <person name="Suttiyut T."/>
            <person name="Ogas R."/>
            <person name="Tomko P."/>
            <person name="Gavelis G."/>
            <person name="Widhalm J.R."/>
            <person name="Wisecaver J.H."/>
        </authorList>
    </citation>
    <scope>NUCLEOTIDE SEQUENCE</scope>
    <source>
        <strain evidence="4">ECLA1</strain>
    </source>
</reference>
<dbReference type="InterPro" id="IPR039782">
    <property type="entry name" value="VPS13B"/>
</dbReference>
<feature type="compositionally biased region" description="Low complexity" evidence="2">
    <location>
        <begin position="1663"/>
        <end position="1676"/>
    </location>
</feature>
<organism evidence="4 5">
    <name type="scientific">Elysia crispata</name>
    <name type="common">lettuce slug</name>
    <dbReference type="NCBI Taxonomy" id="231223"/>
    <lineage>
        <taxon>Eukaryota</taxon>
        <taxon>Metazoa</taxon>
        <taxon>Spiralia</taxon>
        <taxon>Lophotrochozoa</taxon>
        <taxon>Mollusca</taxon>
        <taxon>Gastropoda</taxon>
        <taxon>Heterobranchia</taxon>
        <taxon>Euthyneura</taxon>
        <taxon>Panpulmonata</taxon>
        <taxon>Sacoglossa</taxon>
        <taxon>Placobranchoidea</taxon>
        <taxon>Plakobranchidae</taxon>
        <taxon>Elysia</taxon>
    </lineage>
</organism>
<dbReference type="EMBL" id="JAWDGP010003644">
    <property type="protein sequence ID" value="KAK3772279.1"/>
    <property type="molecule type" value="Genomic_DNA"/>
</dbReference>
<feature type="compositionally biased region" description="Basic and acidic residues" evidence="2">
    <location>
        <begin position="2523"/>
        <end position="2532"/>
    </location>
</feature>
<feature type="compositionally biased region" description="Basic and acidic residues" evidence="2">
    <location>
        <begin position="3455"/>
        <end position="3464"/>
    </location>
</feature>
<accession>A0AAE0ZMR0</accession>
<feature type="compositionally biased region" description="Polar residues" evidence="2">
    <location>
        <begin position="999"/>
        <end position="1015"/>
    </location>
</feature>
<feature type="compositionally biased region" description="Basic and acidic residues" evidence="2">
    <location>
        <begin position="1034"/>
        <end position="1051"/>
    </location>
</feature>
<feature type="compositionally biased region" description="Low complexity" evidence="2">
    <location>
        <begin position="101"/>
        <end position="117"/>
    </location>
</feature>
<feature type="compositionally biased region" description="Basic residues" evidence="2">
    <location>
        <begin position="637"/>
        <end position="646"/>
    </location>
</feature>
<feature type="region of interest" description="Disordered" evidence="2">
    <location>
        <begin position="2331"/>
        <end position="2353"/>
    </location>
</feature>
<evidence type="ECO:0000313" key="5">
    <source>
        <dbReference type="Proteomes" id="UP001283361"/>
    </source>
</evidence>
<feature type="compositionally biased region" description="Low complexity" evidence="2">
    <location>
        <begin position="659"/>
        <end position="674"/>
    </location>
</feature>
<protein>
    <recommendedName>
        <fullName evidence="3">Chorein N-terminal domain-containing protein</fullName>
    </recommendedName>
</protein>
<feature type="region of interest" description="Disordered" evidence="2">
    <location>
        <begin position="4557"/>
        <end position="4576"/>
    </location>
</feature>
<feature type="region of interest" description="Disordered" evidence="2">
    <location>
        <begin position="100"/>
        <end position="129"/>
    </location>
</feature>
<evidence type="ECO:0000256" key="1">
    <source>
        <dbReference type="ARBA" id="ARBA00022448"/>
    </source>
</evidence>
<dbReference type="Proteomes" id="UP001283361">
    <property type="component" value="Unassembled WGS sequence"/>
</dbReference>
<feature type="region of interest" description="Disordered" evidence="2">
    <location>
        <begin position="999"/>
        <end position="1054"/>
    </location>
</feature>
<sequence length="4609" mass="503983">MFKLESYITPLLMGYLDKYVKLRQEDFQLSLWGGDAVLNNLDLRLDELEKVVQLPVMFQSGHIHELRLHVPWTKLGSEPVVITINTVECIVKVRDTAYETGSSGKSASSPGKASQQRQKAKRRAQPTEDLPPGYLQSIVNRIVNNVTFIMNNLILKFVEDDIVLSVNIKSAECYSVDKEWNRAFVDLTPHDLALRKIINFADLTVCLDKTNASGHIESYQEPMAYRCAVTCRFHMEYDSVTAKFPRTSRFNLYCDTLQLTLTDTQLPMFVRLVQLCIAMYYGLLDIPAPPTPQSSSVDAAAAVMIEEGEELAEFSGSAEGQEEDDQGWASWAWSYVPQLLPTEEEEAELRMQETDERLRRERAAPHILSLGFYIHNGTILFKLTEKSRDSHDLPHKKMVFHPFLKLDIEGAGTEVLLQGLEFFSVQCGFTAFRLSTCGESIKTEGCNTLLRGGEPLDQKIGLDYLSNSLFDDMSWENRGQRTQHIVDGDQHRQVFTEQYALQRFGAFWLDQLYTMEKQEKFWAGSNSSETNGSDSVFMKEYSTLRFLLGNTHLQFTSTFHHRIAKLLACAANHHYQPYGSGRSDPQSSPDERPQPSEEQVQSLEDFIPTNILHFMLINPTVTIVTAEYAYSDVAKKNFKSREKKKRESSSKAGTQKQHQAPASSSSQGSSSSTSLPALTLTASRFDLQVTRPMYPGRLVKLVTSIAGPSSNLLHHCHSHTQIKLFSLQGGLQRCEFDQSLSHTLTVLPPCSFALYSRSLQLPKLWTNSSLSLNEWMYEVPNVSVNVSKASILMVCRIVSSWLSPSSPSSIYAKETRSAEHNYQQQLMSSDSLLDDLFPISGETTHQTFPMLELGLCGLEFKSCKSKLVDAFSGSLSSVHILLYTPGIGGKMSAIPILYGPTDTSNICDTKFFTAPTLEPSSVRSDCITATVQIPKHTSVSEAQALTLVDCQGLCVWLDPSLISWFHYCPQPRPGHSSSADQPPVTLDLSLAQMTSPLNAVSQASVHSTSSPSHQGGHSRQQTSTSHHHVPPSPRHADLSTEGEKTESKANKTDGSAALGHSLAKWFPLIRLLHLQVDTKPCAIFLPKASIPMCETSPDILTHVHQARQQGRLSDTLVICLPSMAVSSTMTKPLSVVQDLPVTSIHGSLIGEKLPWTVKIKSTSMYTLLSASAEPSHLLHPLDIVSTVAVTCKYNPPTSEIISSLALCLHVDVGSPQFDLTATQLQLCSISAAMVNSITGNALSLAEECTKYFASPPTSLDASDRRKVSQSDSIGQSQPFAPASQTKTATSTGKREMRESAEEATETNPTTDISEDFSHEGSPLHESLIDETGDLNQGIKLSLWMQLMVPSAVASVYNHCPLSGKEHGLSLSLDHLDVSLDSQHIYTKVKLALGSIGIQHSTKNDSGKWSWTDPEGIVMSCRRQLPRHLSTVTTRLWRIDSHASHHGPVFPQHHMGVVGPGSSGGGSKKNSSTAISVTFTTALCKNVKRRLRKANVELPVVTEMDTFGTTSFAASMGPVHRDLHSSSPETDAAGVGMGDQQENLDLYFHRYLSEICIKTEPVDFVFKPEFMSVISSLTIGNGSSSLSHLPPSQDEAKIKNLMESPGFERSSRRIKSRTGGQVEQGVGFPNIPLIYADLGMIRVFIPKSQNLFGSVKKEDKPLQSSSSSADSKDLSSSTVIDIEEDALHVNEECNRTDTSKPVESPNARTETEVCSTLNHTMLVMQMNGCVVQPHADNPLPRVAQERDLFQRAIQSGMTQQPGSVVEDRQYQLNVRGIALSTGIWEHLVLEAEEAERRKSPMGSQVQIPALDWNTFLMDSPGPEKKEVKLIPVASPFDVCVVVAPPITYVKQNLSEGECSAPIPVCGLTSEMNVTSDLDLYLSSNQVKLLVEMVDQFGQAASANKTSHKMQALRRLSHSTIKSGPFDKTGSQDMAAAEGLGLPGMHGPGENPSVDRGRGTHGQAGVGVDSGVESDVSALTFDYRKGKTFATETMAPGAMKSASGDNAKGSGRKGSFQAAQNPDQSLGVRTCGDHKSLTAAVPDGEGLFASTPPLDILLTAGRISCTVYTHKILEEDFTIQLPMFGDHRSSASPSAATKTRTPVCDQAGGSVKDNLTFMLSKKPVIHRDNDDEGIARSEDEDEGVEEEMLDGGFTSFNFMKPQPEDNGGKKVIAAGSVSVVPFVYLFVTQPHCIISNHRNSGSRNTRHQHHLGGDASSLSAIADNKSEKKLEVSCYDVLVKGASEKHISAVDEYHVIPVCADFNVHWLETRPGEPDSHTGIPPSLLTAQLVQKAHMPGVIKFHLERPMRLKASQLAVEQINSFCSDLLSTFRPSLAKPERPEEGSSQQSSKTKIKKGNTDMFSLAERLELKTSQVVIDLDLDSSGDSDSTDSDKIGSSFSAGLVLSLEGISAQLEILDTLSEQHMCVRGLLQLKDALAKICFNKHKCRPLVGPFSVGVDASLTWIPVSSNVSIPQVVAAIDSSVIRANFGQEHLFCITNLLSQLNQLSQKILKNNKGKSNSYPETSKVKTEREEPALPLQQPENTMAAPYALDFSQDDLRSGNFQFIESQNTPNLQPEPYEIIFSGGDPAKNEGSGMTWCYPHPRVLTGITLNPVPFCLSTTAPDEGSFAVIPCELQYWSELCSQFVMLIKIHLSENEPVKVSFPDPTRPGSRSDLVASRLWRVVLGTSSVSASGPESPAVLPASLAACMCVNSALVPALVPSLHLSLAVPGLELHASHHLQYNGSLLPEKLSLYQACPETVEEQIFAVARVRDIGGSLLHLAGCGSRSSVKVSGEASLNVLEYGHLTMEEVLSPACITVTADLDTRTKDPNFDVYVHSDRVRVNMGRSVVHSLHSSVAAWTTFNPRGTGPHLVFSHIIICNNTANTIRFGQAGTNENIVLNSREMCGYSWRSEACAELLHLCMDVPSWKWTEPFPVNGGGESGSNRRAPGSIVRRVVTQDQSWVVIIRVRHLSSLQTQVTICGQLLVSNRLSQPISMRLSSSHCDDKRGGSVIGKTILAAPGSPHHHRVFTLQPGASLPSLVENEVMASPVQFRLAGHHTSWSHDIYLSGDKMKDNQLVKIPLPDKTSYFHVWCRILCQHFQGIPQKLVMLTPLYVVRTHLPRPLHIHVDSPKAKSSQEIQVASQGREFQLHCQGGDITHHMGFRLGANMQLSSPAVVLSTGLIEQLEREIKPGPPDLEQLCELQVNTTCLSWPYLGEDGKLLLDADLGDAHSNLLPSQVCSPSSTSDQGVTSSYADLELDLEPQPSVDLQVRLSEYIPGCDTLLVEVAPSCLLHNGTDMDLALASEDEDENLRWTVRPGQTMAPPSPKTNLKIAVKYQNVKSEEKTIPVSMEASDYRRYNDDLGKVLFLDSFVHVSFQLFQHDKERMEMAFLSVSSDLKHGIRIICIRERFALANKTDLDLDSKLLALPLSLNPICMSETAGTRVTCPGKQTSKRKKDEDHSTNDWKQESIPLFRWSVLDQKAENPRPKIEGSEDQQTFVCYIALSKVNVSDQISSTSQDWQWSQPVRLVSSKDSRRTTTSIPDFYELSSSAVEENKFHSSDLQDNSATLLQQRHVHSEPLLSSMAITHAMCVTSQQVKGVTHLALSQDIAPVFVVENLCPFALQFGQACDLPGINGAVIQEQVELVNDLPWVPSHGWCHYTPPSTNAEFVNRESLAIPKLFFRACKLPKTASNSDSGSSEWSSPIQTSGNTDAFIQLRGFCDLKVAIETVGMVTHLVIRPVSKAEVSAREIRSRLKGSRSDHIAVTGASGGDELRGKFGAAVVKWQKDLPEDEAQESDASGSDLTQHETSSFASLSRASEALAKALKSAPSTFSASDEGNKDSSSNSSSATGRRRRRASSSAATANIARFSELYKKNKKSNKLSVCVGVFCGNFSLQILDESMLGGHLSPLMTIHLKEMFFASFPVATKPGSMCAETSFALSVGNVQVDNQRFGVGTYDFPVVFLPQSASGESFPPANSSQSSLFSEGVSILEIHAIMKSKAFSHTRIVTFDDPMWQQSGIDSVDVSFKPFSVYVDDTFIYRVLEEIEAFSPSRLTSAREFMTSKAAHQEDQGGGVSRKLPQAVELNSLVLSRPMRVKHLSIQPIKMLLSVHASMRLFLASDHTPLNLAQFQRENVFSTTQRLLHALTVHYASAAIFRAGIVVGSLEILGNPTGLVRSIGTGVSDLISLPYSGLTRGPSAFIYGLSRGIGSLFRNVSAGTITSVTNLASSISRNMDRLSLDTGHRQRQEESRRHRPSGLADGLRQGLTGFGISLLGAVAGLADHPMQTLLGPEAGAGVLEERRGSSPTSTASDIMTGVGKGLVGVLTKPIGGAAELVSQTGQGLLHGTGLGQVPNRLETAEAWTRLDLPDSVFKCVKKALPSLPSTSLVLSMPAVTFDPARQELLVQLLLTPDVLVVVTQEDAADGQTIQNQQQQQQHCQDLHQVFTLAELECGRGGNGNIHHDGKTASPHPKSERETGVLVVCWQDQVFRSSRAVEDGHNSSKDRVAAFIDNLTGQGAAPTQHLSFPDEPQPIESAAIDPSDQGREFDSCMEHNRENNGKAKLKSQASNSTEDDNPTWEFLLDVDQLELFLSTFQLAKNKLQGKGFPV</sequence>
<proteinExistence type="predicted"/>
<feature type="compositionally biased region" description="Basic and acidic residues" evidence="2">
    <location>
        <begin position="4238"/>
        <end position="4252"/>
    </location>
</feature>
<comment type="caution">
    <text evidence="4">The sequence shown here is derived from an EMBL/GenBank/DDBJ whole genome shotgun (WGS) entry which is preliminary data.</text>
</comment>
<dbReference type="Pfam" id="PF12624">
    <property type="entry name" value="VPS13_N"/>
    <property type="match status" value="1"/>
</dbReference>
<feature type="compositionally biased region" description="Polar residues" evidence="2">
    <location>
        <begin position="1269"/>
        <end position="1291"/>
    </location>
</feature>
<evidence type="ECO:0000313" key="4">
    <source>
        <dbReference type="EMBL" id="KAK3772279.1"/>
    </source>
</evidence>
<keyword evidence="5" id="KW-1185">Reference proteome</keyword>